<reference evidence="1 2" key="1">
    <citation type="submission" date="2024-09" db="EMBL/GenBank/DDBJ databases">
        <title>Floridaenema gen nov. (Aerosakkonemataceae, Aerosakkonematales ord. nov., Cyanobacteria) from benthic tropical and subtropical fresh waters, with the description of four new species.</title>
        <authorList>
            <person name="Moretto J.A."/>
            <person name="Berthold D.E."/>
            <person name="Lefler F.W."/>
            <person name="Huang I.-S."/>
            <person name="Laughinghouse H. IV."/>
        </authorList>
    </citation>
    <scope>NUCLEOTIDE SEQUENCE [LARGE SCALE GENOMIC DNA]</scope>
    <source>
        <strain evidence="1 2">BLCC-F167</strain>
    </source>
</reference>
<dbReference type="EMBL" id="JBHFNT010000085">
    <property type="protein sequence ID" value="MFB2835050.1"/>
    <property type="molecule type" value="Genomic_DNA"/>
</dbReference>
<dbReference type="Proteomes" id="UP001576780">
    <property type="component" value="Unassembled WGS sequence"/>
</dbReference>
<comment type="caution">
    <text evidence="1">The sequence shown here is derived from an EMBL/GenBank/DDBJ whole genome shotgun (WGS) entry which is preliminary data.</text>
</comment>
<gene>
    <name evidence="1" type="ORF">ACE1CA_11005</name>
</gene>
<organism evidence="1 2">
    <name type="scientific">Floridaenema evergladense BLCC-F167</name>
    <dbReference type="NCBI Taxonomy" id="3153639"/>
    <lineage>
        <taxon>Bacteria</taxon>
        <taxon>Bacillati</taxon>
        <taxon>Cyanobacteriota</taxon>
        <taxon>Cyanophyceae</taxon>
        <taxon>Oscillatoriophycideae</taxon>
        <taxon>Aerosakkonematales</taxon>
        <taxon>Aerosakkonemataceae</taxon>
        <taxon>Floridanema</taxon>
        <taxon>Floridanema evergladense</taxon>
    </lineage>
</organism>
<keyword evidence="2" id="KW-1185">Reference proteome</keyword>
<evidence type="ECO:0000313" key="2">
    <source>
        <dbReference type="Proteomes" id="UP001576780"/>
    </source>
</evidence>
<protein>
    <recommendedName>
        <fullName evidence="3">Transposase</fullName>
    </recommendedName>
</protein>
<evidence type="ECO:0000313" key="1">
    <source>
        <dbReference type="EMBL" id="MFB2835050.1"/>
    </source>
</evidence>
<dbReference type="RefSeq" id="WP_413277475.1">
    <property type="nucleotide sequence ID" value="NZ_JBHFNT010000085.1"/>
</dbReference>
<name>A0ABV4WJ16_9CYAN</name>
<accession>A0ABV4WJ16</accession>
<sequence>MKNEADLIESEKLELASLLKDSACLGIADQLKEELRDIYETSSTVKIGFKRLKSWLNSARIIFGKAVSLFI</sequence>
<evidence type="ECO:0008006" key="3">
    <source>
        <dbReference type="Google" id="ProtNLM"/>
    </source>
</evidence>
<proteinExistence type="predicted"/>